<reference evidence="2 3" key="1">
    <citation type="journal article" date="2008" name="Nature">
        <title>The Trichoplax genome and the nature of placozoans.</title>
        <authorList>
            <person name="Srivastava M."/>
            <person name="Begovic E."/>
            <person name="Chapman J."/>
            <person name="Putnam N.H."/>
            <person name="Hellsten U."/>
            <person name="Kawashima T."/>
            <person name="Kuo A."/>
            <person name="Mitros T."/>
            <person name="Salamov A."/>
            <person name="Carpenter M.L."/>
            <person name="Signorovitch A.Y."/>
            <person name="Moreno M.A."/>
            <person name="Kamm K."/>
            <person name="Grimwood J."/>
            <person name="Schmutz J."/>
            <person name="Shapiro H."/>
            <person name="Grigoriev I.V."/>
            <person name="Buss L.W."/>
            <person name="Schierwater B."/>
            <person name="Dellaporta S.L."/>
            <person name="Rokhsar D.S."/>
        </authorList>
    </citation>
    <scope>NUCLEOTIDE SEQUENCE [LARGE SCALE GENOMIC DNA]</scope>
    <source>
        <strain evidence="2 3">Grell-BS-1999</strain>
    </source>
</reference>
<keyword evidence="3" id="KW-1185">Reference proteome</keyword>
<feature type="transmembrane region" description="Helical" evidence="1">
    <location>
        <begin position="50"/>
        <end position="70"/>
    </location>
</feature>
<dbReference type="RefSeq" id="XP_002118935.1">
    <property type="nucleotide sequence ID" value="XM_002118899.1"/>
</dbReference>
<organism evidence="2 3">
    <name type="scientific">Trichoplax adhaerens</name>
    <name type="common">Trichoplax reptans</name>
    <dbReference type="NCBI Taxonomy" id="10228"/>
    <lineage>
        <taxon>Eukaryota</taxon>
        <taxon>Metazoa</taxon>
        <taxon>Placozoa</taxon>
        <taxon>Uniplacotomia</taxon>
        <taxon>Trichoplacea</taxon>
        <taxon>Trichoplacidae</taxon>
        <taxon>Trichoplax</taxon>
    </lineage>
</organism>
<dbReference type="HOGENOM" id="CLU_2124212_0_0_1"/>
<evidence type="ECO:0000313" key="3">
    <source>
        <dbReference type="Proteomes" id="UP000009022"/>
    </source>
</evidence>
<sequence>MRWLQLVDSRLINKAIVSADRTFHTYYSQCLMQEYCCGGTSCCFAFYKVWYFWASIGFLILAFAAMITWLRYRRMQLERTHYIILQGEAAPGVIEKLGLSSNSNTQFCPPPYKS</sequence>
<gene>
    <name evidence="2" type="ORF">TRIADDRAFT_64432</name>
</gene>
<proteinExistence type="predicted"/>
<dbReference type="EMBL" id="DS986111">
    <property type="protein sequence ID" value="EDV18579.1"/>
    <property type="molecule type" value="Genomic_DNA"/>
</dbReference>
<evidence type="ECO:0000256" key="1">
    <source>
        <dbReference type="SAM" id="Phobius"/>
    </source>
</evidence>
<protein>
    <submittedName>
        <fullName evidence="2">Expressed protein</fullName>
    </submittedName>
</protein>
<dbReference type="AlphaFoldDB" id="B3SFB6"/>
<dbReference type="CTD" id="6760149"/>
<dbReference type="InParanoid" id="B3SFB6"/>
<evidence type="ECO:0000313" key="2">
    <source>
        <dbReference type="EMBL" id="EDV18579.1"/>
    </source>
</evidence>
<accession>B3SFB6</accession>
<dbReference type="GeneID" id="6760149"/>
<dbReference type="KEGG" id="tad:TRIADDRAFT_64432"/>
<keyword evidence="1" id="KW-0812">Transmembrane</keyword>
<keyword evidence="1" id="KW-0472">Membrane</keyword>
<name>B3SFB6_TRIAD</name>
<dbReference type="Proteomes" id="UP000009022">
    <property type="component" value="Unassembled WGS sequence"/>
</dbReference>
<keyword evidence="1" id="KW-1133">Transmembrane helix</keyword>